<feature type="transmembrane region" description="Helical" evidence="1">
    <location>
        <begin position="72"/>
        <end position="95"/>
    </location>
</feature>
<dbReference type="EMBL" id="KQ947424">
    <property type="protein sequence ID" value="KUJ12503.1"/>
    <property type="molecule type" value="Genomic_DNA"/>
</dbReference>
<sequence>MLKKIFDLDSFSVQLQRSAIQDHRSRLFLPSVGIQKLKFQRYRLRKATFSKTSTRDDIVNKASKPPEQSSMYGFRFTVSAGVISIALTTTAAFWVEMRISEMEDWTDAFGLPSYDDWIERLGFCGGDGEEEKA</sequence>
<accession>A0A194WWZ6</accession>
<dbReference type="GeneID" id="28828432"/>
<evidence type="ECO:0000313" key="3">
    <source>
        <dbReference type="Proteomes" id="UP000070700"/>
    </source>
</evidence>
<proteinExistence type="predicted"/>
<dbReference type="InParanoid" id="A0A194WWZ6"/>
<dbReference type="RefSeq" id="XP_018066858.1">
    <property type="nucleotide sequence ID" value="XM_018218706.1"/>
</dbReference>
<name>A0A194WWZ6_MOLSC</name>
<dbReference type="KEGG" id="psco:LY89DRAFT_722103"/>
<dbReference type="Proteomes" id="UP000070700">
    <property type="component" value="Unassembled WGS sequence"/>
</dbReference>
<keyword evidence="1" id="KW-0472">Membrane</keyword>
<keyword evidence="1" id="KW-1133">Transmembrane helix</keyword>
<keyword evidence="3" id="KW-1185">Reference proteome</keyword>
<organism evidence="2 3">
    <name type="scientific">Mollisia scopiformis</name>
    <name type="common">Conifer needle endophyte fungus</name>
    <name type="synonym">Phialocephala scopiformis</name>
    <dbReference type="NCBI Taxonomy" id="149040"/>
    <lineage>
        <taxon>Eukaryota</taxon>
        <taxon>Fungi</taxon>
        <taxon>Dikarya</taxon>
        <taxon>Ascomycota</taxon>
        <taxon>Pezizomycotina</taxon>
        <taxon>Leotiomycetes</taxon>
        <taxon>Helotiales</taxon>
        <taxon>Mollisiaceae</taxon>
        <taxon>Mollisia</taxon>
    </lineage>
</organism>
<protein>
    <submittedName>
        <fullName evidence="2">Uncharacterized protein</fullName>
    </submittedName>
</protein>
<gene>
    <name evidence="2" type="ORF">LY89DRAFT_722103</name>
</gene>
<dbReference type="AlphaFoldDB" id="A0A194WWZ6"/>
<evidence type="ECO:0000313" key="2">
    <source>
        <dbReference type="EMBL" id="KUJ12503.1"/>
    </source>
</evidence>
<evidence type="ECO:0000256" key="1">
    <source>
        <dbReference type="SAM" id="Phobius"/>
    </source>
</evidence>
<keyword evidence="1" id="KW-0812">Transmembrane</keyword>
<reference evidence="2 3" key="1">
    <citation type="submission" date="2015-10" db="EMBL/GenBank/DDBJ databases">
        <title>Full genome of DAOMC 229536 Phialocephala scopiformis, a fungal endophyte of spruce producing the potent anti-insectan compound rugulosin.</title>
        <authorList>
            <consortium name="DOE Joint Genome Institute"/>
            <person name="Walker A.K."/>
            <person name="Frasz S.L."/>
            <person name="Seifert K.A."/>
            <person name="Miller J.D."/>
            <person name="Mondo S.J."/>
            <person name="Labutti K."/>
            <person name="Lipzen A."/>
            <person name="Dockter R."/>
            <person name="Kennedy M."/>
            <person name="Grigoriev I.V."/>
            <person name="Spatafora J.W."/>
        </authorList>
    </citation>
    <scope>NUCLEOTIDE SEQUENCE [LARGE SCALE GENOMIC DNA]</scope>
    <source>
        <strain evidence="2 3">CBS 120377</strain>
    </source>
</reference>